<accession>A0A4D7JRS7</accession>
<evidence type="ECO:0000313" key="9">
    <source>
        <dbReference type="EMBL" id="QCK16230.1"/>
    </source>
</evidence>
<feature type="transmembrane region" description="Helical" evidence="6">
    <location>
        <begin position="1013"/>
        <end position="1032"/>
    </location>
</feature>
<feature type="transmembrane region" description="Helical" evidence="6">
    <location>
        <begin position="864"/>
        <end position="890"/>
    </location>
</feature>
<evidence type="ECO:0000259" key="7">
    <source>
        <dbReference type="Pfam" id="PF01578"/>
    </source>
</evidence>
<feature type="transmembrane region" description="Helical" evidence="6">
    <location>
        <begin position="825"/>
        <end position="844"/>
    </location>
</feature>
<keyword evidence="3" id="KW-0201">Cytochrome c-type biogenesis</keyword>
<dbReference type="Pfam" id="PF05140">
    <property type="entry name" value="ResB"/>
    <property type="match status" value="1"/>
</dbReference>
<dbReference type="InterPro" id="IPR002541">
    <property type="entry name" value="Cyt_c_assembly"/>
</dbReference>
<feature type="domain" description="ResB-like" evidence="8">
    <location>
        <begin position="344"/>
        <end position="420"/>
    </location>
</feature>
<feature type="transmembrane region" description="Helical" evidence="6">
    <location>
        <begin position="47"/>
        <end position="66"/>
    </location>
</feature>
<evidence type="ECO:0000256" key="1">
    <source>
        <dbReference type="ARBA" id="ARBA00004141"/>
    </source>
</evidence>
<dbReference type="GO" id="GO:0005886">
    <property type="term" value="C:plasma membrane"/>
    <property type="evidence" value="ECO:0007669"/>
    <property type="project" value="TreeGrafter"/>
</dbReference>
<dbReference type="EMBL" id="CP028923">
    <property type="protein sequence ID" value="QCK16230.1"/>
    <property type="molecule type" value="Genomic_DNA"/>
</dbReference>
<feature type="transmembrane region" description="Helical" evidence="6">
    <location>
        <begin position="972"/>
        <end position="993"/>
    </location>
</feature>
<keyword evidence="10" id="KW-1185">Reference proteome</keyword>
<comment type="subcellular location">
    <subcellularLocation>
        <location evidence="1">Membrane</location>
        <topology evidence="1">Multi-pass membrane protein</topology>
    </subcellularLocation>
</comment>
<evidence type="ECO:0000256" key="2">
    <source>
        <dbReference type="ARBA" id="ARBA00022692"/>
    </source>
</evidence>
<evidence type="ECO:0000256" key="6">
    <source>
        <dbReference type="SAM" id="Phobius"/>
    </source>
</evidence>
<dbReference type="InterPro" id="IPR007816">
    <property type="entry name" value="ResB-like_domain"/>
</dbReference>
<feature type="transmembrane region" description="Helical" evidence="6">
    <location>
        <begin position="911"/>
        <end position="932"/>
    </location>
</feature>
<protein>
    <submittedName>
        <fullName evidence="9">Cytochrome C biogenesis protein</fullName>
    </submittedName>
</protein>
<sequence length="1041" mass="119548">MRFFYRLFGSSVLALLLLLTFAISMAVATFIENDYGTAAAWQIIYDSWWFELVMFGLALAFLTNIYKYRLYRKPKWPILLFHISFLVIIIGAFITRYYSESGVMRIRENESSSTIISDKKYLQVHFTKDDQHKGVSQEVHFSNHTDEDIIWNPEFDNREIEIELLEYIPDASVEINSDEERGEPFIEMVVSEGQGRETHILRKGETKLFGDHGHAIGFNSDNEEAINILQDGDEFYIESPLPLDYFIMANQQPGHILADSLQKISLRTVFRLHNLSFVPLKYHDKGVIDIISNPEKPGDNDPVKDDVVRMKVSVGDESEELDVLYREGFLPTVHTVELADLSIDVSYGSKGIELPFSIKLEDFQLERYPGSSSPSSYASEVVVQSKAESFPYRIYMNNVLDYSGYRFYQASYDTDEKGTVLSVNKDRPGTLVTYAGYILLGIGMFWTLFGKGSRYTQLNKKLKNLKNQTNILILLMAFGSSIIINGQENQQEKAVIIDEQQAEYFGRLLVQDLDGRIKPINTLSSEFLRKISRKTYLEIPSGEKTIRLNPDQVFISMMMYPSLWQNIPIIKIDGKKLTSVLDENLTEKERIPFSALLGKNGQYILSKEVEEANKKKPANRTEQDKEVIKVDERFNIVFNVISGNYLKIFPRKNDKEKNWYSFNHDFSNFNAEDRAFAQNIIPAYFSDLQSGNYSDAVEKVDYIHTYQQVLGAGYIPDYKHVNAEIWYNKLNLNFWLFQACFTIGIILLVLAIAKIFKQNKPLNILWNSMIIISWITFLIFTANLVLRWYVSGHPPWSNGYEMLVFVSWVLLLCGFIVHRKSDFTLPLTMLFTGALLFVSYLDWINPEITNLMPVLKSYWLKVHVATIVSSYAPLALSALIGVMVIALILMRKSSNEKEINIRIKELTYINEISMTIGLFVLTIGTFLGGVWANESWGRYWAWDPKETWALISIIVYAIVLHLRFIPKLNNYVVFNIASMFAFWSIIMTSFGVNYYLSGLHSYAAGDPMPIPDFVYVTAISMVVLSVLVIVKVKRFGGRIGY</sequence>
<feature type="transmembrane region" description="Helical" evidence="6">
    <location>
        <begin position="734"/>
        <end position="753"/>
    </location>
</feature>
<evidence type="ECO:0000256" key="5">
    <source>
        <dbReference type="ARBA" id="ARBA00023136"/>
    </source>
</evidence>
<gene>
    <name evidence="9" type="ORF">DCC35_16520</name>
</gene>
<dbReference type="PANTHER" id="PTHR30071">
    <property type="entry name" value="HEME EXPORTER PROTEIN C"/>
    <property type="match status" value="1"/>
</dbReference>
<evidence type="ECO:0000256" key="4">
    <source>
        <dbReference type="ARBA" id="ARBA00022989"/>
    </source>
</evidence>
<feature type="transmembrane region" description="Helical" evidence="6">
    <location>
        <begin position="78"/>
        <end position="98"/>
    </location>
</feature>
<name>A0A4D7JRS7_9BACT</name>
<feature type="transmembrane region" description="Helical" evidence="6">
    <location>
        <begin position="765"/>
        <end position="790"/>
    </location>
</feature>
<feature type="domain" description="Cytochrome c assembly protein" evidence="7">
    <location>
        <begin position="796"/>
        <end position="1000"/>
    </location>
</feature>
<evidence type="ECO:0000313" key="10">
    <source>
        <dbReference type="Proteomes" id="UP000298616"/>
    </source>
</evidence>
<keyword evidence="5 6" id="KW-0472">Membrane</keyword>
<evidence type="ECO:0000256" key="3">
    <source>
        <dbReference type="ARBA" id="ARBA00022748"/>
    </source>
</evidence>
<dbReference type="KEGG" id="fpf:DCC35_16520"/>
<feature type="transmembrane region" description="Helical" evidence="6">
    <location>
        <begin position="469"/>
        <end position="486"/>
    </location>
</feature>
<dbReference type="InterPro" id="IPR045062">
    <property type="entry name" value="Cyt_c_biogenesis_CcsA/CcmC"/>
</dbReference>
<dbReference type="Proteomes" id="UP000298616">
    <property type="component" value="Chromosome"/>
</dbReference>
<dbReference type="OrthoDB" id="9814290at2"/>
<keyword evidence="4 6" id="KW-1133">Transmembrane helix</keyword>
<dbReference type="GO" id="GO:0017004">
    <property type="term" value="P:cytochrome complex assembly"/>
    <property type="evidence" value="ECO:0007669"/>
    <property type="project" value="UniProtKB-KW"/>
</dbReference>
<feature type="transmembrane region" description="Helical" evidence="6">
    <location>
        <begin position="802"/>
        <end position="818"/>
    </location>
</feature>
<dbReference type="AlphaFoldDB" id="A0A4D7JRS7"/>
<dbReference type="Pfam" id="PF01578">
    <property type="entry name" value="Cytochrom_C_asm"/>
    <property type="match status" value="1"/>
</dbReference>
<dbReference type="PANTHER" id="PTHR30071:SF1">
    <property type="entry name" value="CYTOCHROME B_B6 PROTEIN-RELATED"/>
    <property type="match status" value="1"/>
</dbReference>
<dbReference type="GO" id="GO:0020037">
    <property type="term" value="F:heme binding"/>
    <property type="evidence" value="ECO:0007669"/>
    <property type="project" value="InterPro"/>
</dbReference>
<feature type="transmembrane region" description="Helical" evidence="6">
    <location>
        <begin position="431"/>
        <end position="449"/>
    </location>
</feature>
<keyword evidence="2 6" id="KW-0812">Transmembrane</keyword>
<proteinExistence type="predicted"/>
<reference evidence="9 10" key="1">
    <citation type="submission" date="2018-04" db="EMBL/GenBank/DDBJ databases">
        <title>Complete genome uncultured novel isolate.</title>
        <authorList>
            <person name="Merlino G."/>
        </authorList>
    </citation>
    <scope>NUCLEOTIDE SEQUENCE [LARGE SCALE GENOMIC DNA]</scope>
    <source>
        <strain evidence="10">R1DC9</strain>
    </source>
</reference>
<organism evidence="9 10">
    <name type="scientific">Mangrovivirga cuniculi</name>
    <dbReference type="NCBI Taxonomy" id="2715131"/>
    <lineage>
        <taxon>Bacteria</taxon>
        <taxon>Pseudomonadati</taxon>
        <taxon>Bacteroidota</taxon>
        <taxon>Cytophagia</taxon>
        <taxon>Cytophagales</taxon>
        <taxon>Mangrovivirgaceae</taxon>
        <taxon>Mangrovivirga</taxon>
    </lineage>
</organism>
<feature type="transmembrane region" description="Helical" evidence="6">
    <location>
        <begin position="947"/>
        <end position="965"/>
    </location>
</feature>
<evidence type="ECO:0000259" key="8">
    <source>
        <dbReference type="Pfam" id="PF05140"/>
    </source>
</evidence>
<dbReference type="RefSeq" id="WP_137091825.1">
    <property type="nucleotide sequence ID" value="NZ_CP028923.1"/>
</dbReference>